<comment type="caution">
    <text evidence="1">The sequence shown here is derived from an EMBL/GenBank/DDBJ whole genome shotgun (WGS) entry which is preliminary data.</text>
</comment>
<dbReference type="RefSeq" id="WP_285434771.1">
    <property type="nucleotide sequence ID" value="NZ_JASJUS010000023.1"/>
</dbReference>
<name>A0ABT7J3G5_9ACTN</name>
<gene>
    <name evidence="1" type="ORF">QNN03_23460</name>
</gene>
<keyword evidence="2" id="KW-1185">Reference proteome</keyword>
<accession>A0ABT7J3G5</accession>
<sequence>MNAPGYQCHDLLPFDPTGLTPAFTTDAPLCEAPSRAAVVNFAEVGGWEGELMYTCLTRHSGA</sequence>
<reference evidence="1 2" key="1">
    <citation type="submission" date="2023-05" db="EMBL/GenBank/DDBJ databases">
        <title>Streptomyces fuscus sp. nov., a brown-black pigment producing actinomyces isolated from dry sand of Sea duck farm.</title>
        <authorList>
            <person name="Xie J."/>
            <person name="Shen N."/>
        </authorList>
    </citation>
    <scope>NUCLEOTIDE SEQUENCE [LARGE SCALE GENOMIC DNA]</scope>
    <source>
        <strain evidence="1 2">GXMU-J15</strain>
    </source>
</reference>
<protein>
    <submittedName>
        <fullName evidence="1">Uncharacterized protein</fullName>
    </submittedName>
</protein>
<organism evidence="1 2">
    <name type="scientific">Streptomyces fuscus</name>
    <dbReference type="NCBI Taxonomy" id="3048495"/>
    <lineage>
        <taxon>Bacteria</taxon>
        <taxon>Bacillati</taxon>
        <taxon>Actinomycetota</taxon>
        <taxon>Actinomycetes</taxon>
        <taxon>Kitasatosporales</taxon>
        <taxon>Streptomycetaceae</taxon>
        <taxon>Streptomyces</taxon>
    </lineage>
</organism>
<dbReference type="EMBL" id="JASJUS010000023">
    <property type="protein sequence ID" value="MDL2079403.1"/>
    <property type="molecule type" value="Genomic_DNA"/>
</dbReference>
<proteinExistence type="predicted"/>
<evidence type="ECO:0000313" key="1">
    <source>
        <dbReference type="EMBL" id="MDL2079403.1"/>
    </source>
</evidence>
<evidence type="ECO:0000313" key="2">
    <source>
        <dbReference type="Proteomes" id="UP001241926"/>
    </source>
</evidence>
<dbReference type="Proteomes" id="UP001241926">
    <property type="component" value="Unassembled WGS sequence"/>
</dbReference>